<dbReference type="EMBL" id="OV696696">
    <property type="protein sequence ID" value="CAH1240368.1"/>
    <property type="molecule type" value="Genomic_DNA"/>
</dbReference>
<dbReference type="PANTHER" id="PTHR33428:SF14">
    <property type="entry name" value="CARBOXYLESTERASE TYPE B DOMAIN-CONTAINING PROTEIN"/>
    <property type="match status" value="1"/>
</dbReference>
<dbReference type="SUPFAM" id="SSF53474">
    <property type="entry name" value="alpha/beta-Hydrolases"/>
    <property type="match status" value="1"/>
</dbReference>
<feature type="chain" id="PRO_5035454931" evidence="1">
    <location>
        <begin position="24"/>
        <end position="320"/>
    </location>
</feature>
<keyword evidence="1" id="KW-0732">Signal</keyword>
<keyword evidence="3" id="KW-1185">Reference proteome</keyword>
<reference evidence="2" key="1">
    <citation type="submission" date="2022-01" db="EMBL/GenBank/DDBJ databases">
        <authorList>
            <person name="Braso-Vives M."/>
        </authorList>
    </citation>
    <scope>NUCLEOTIDE SEQUENCE</scope>
</reference>
<dbReference type="AlphaFoldDB" id="A0A8J9WHF4"/>
<protein>
    <submittedName>
        <fullName evidence="2">Hypp5994 protein</fullName>
    </submittedName>
</protein>
<dbReference type="OrthoDB" id="2093222at2759"/>
<feature type="signal peptide" evidence="1">
    <location>
        <begin position="1"/>
        <end position="23"/>
    </location>
</feature>
<dbReference type="Gene3D" id="3.40.50.1820">
    <property type="entry name" value="alpha/beta hydrolase"/>
    <property type="match status" value="1"/>
</dbReference>
<evidence type="ECO:0000313" key="2">
    <source>
        <dbReference type="EMBL" id="CAH1240368.1"/>
    </source>
</evidence>
<organism evidence="2 3">
    <name type="scientific">Branchiostoma lanceolatum</name>
    <name type="common">Common lancelet</name>
    <name type="synonym">Amphioxus lanceolatum</name>
    <dbReference type="NCBI Taxonomy" id="7740"/>
    <lineage>
        <taxon>Eukaryota</taxon>
        <taxon>Metazoa</taxon>
        <taxon>Chordata</taxon>
        <taxon>Cephalochordata</taxon>
        <taxon>Leptocardii</taxon>
        <taxon>Amphioxiformes</taxon>
        <taxon>Branchiostomatidae</taxon>
        <taxon>Branchiostoma</taxon>
    </lineage>
</organism>
<name>A0A8J9WHF4_BRALA</name>
<proteinExistence type="predicted"/>
<dbReference type="InterPro" id="IPR029058">
    <property type="entry name" value="AB_hydrolase_fold"/>
</dbReference>
<evidence type="ECO:0000256" key="1">
    <source>
        <dbReference type="SAM" id="SignalP"/>
    </source>
</evidence>
<accession>A0A8J9WHF4</accession>
<sequence length="320" mass="35739">MDRLAWVVLFATLMTNLWATAQGIYVDNGNPYDNGTLEVQTLSISQHDAPLLTKVYYPKKIDTYAVLFFTGGLLGEIPAESYSDVLKAIASHGFVVIGVDYLPLAAVSKNERDSDGIQGQVGDQTKKYLAELQWVTQHLEERIARQLNQTGLVPAFDHLAVSCHSAGCDPIVDMTMQNHTFSKAALFLEPFSYNFKTPVTFKMSALMLGTELSTQKPACIYPAQGYDHFYDFWKCPRIVMNVKGHGHCEILNPATFEACKFAHACKINPDSDLKKYRNFIQGISAAFLTTTLQGRDKLQYITNTTALPVELLEFKKDLDC</sequence>
<dbReference type="InterPro" id="IPR017395">
    <property type="entry name" value="Chlorophyllase-like"/>
</dbReference>
<dbReference type="PANTHER" id="PTHR33428">
    <property type="entry name" value="CHLOROPHYLLASE-2, CHLOROPLASTIC"/>
    <property type="match status" value="1"/>
</dbReference>
<dbReference type="Proteomes" id="UP000838412">
    <property type="component" value="Chromosome 11"/>
</dbReference>
<dbReference type="Pfam" id="PF07224">
    <property type="entry name" value="Chlorophyllase"/>
    <property type="match status" value="1"/>
</dbReference>
<gene>
    <name evidence="2" type="primary">Hypp5994</name>
    <name evidence="2" type="ORF">BLAG_LOCUS4347</name>
</gene>
<evidence type="ECO:0000313" key="3">
    <source>
        <dbReference type="Proteomes" id="UP000838412"/>
    </source>
</evidence>